<evidence type="ECO:0000313" key="3">
    <source>
        <dbReference type="Proteomes" id="UP001595912"/>
    </source>
</evidence>
<dbReference type="EMBL" id="JBHSIU010000040">
    <property type="protein sequence ID" value="MFC5001859.1"/>
    <property type="molecule type" value="Genomic_DNA"/>
</dbReference>
<name>A0ABV9W1D4_9ACTN</name>
<organism evidence="2 3">
    <name type="scientific">Dactylosporangium cerinum</name>
    <dbReference type="NCBI Taxonomy" id="1434730"/>
    <lineage>
        <taxon>Bacteria</taxon>
        <taxon>Bacillati</taxon>
        <taxon>Actinomycetota</taxon>
        <taxon>Actinomycetes</taxon>
        <taxon>Micromonosporales</taxon>
        <taxon>Micromonosporaceae</taxon>
        <taxon>Dactylosporangium</taxon>
    </lineage>
</organism>
<reference evidence="3" key="1">
    <citation type="journal article" date="2019" name="Int. J. Syst. Evol. Microbiol.">
        <title>The Global Catalogue of Microorganisms (GCM) 10K type strain sequencing project: providing services to taxonomists for standard genome sequencing and annotation.</title>
        <authorList>
            <consortium name="The Broad Institute Genomics Platform"/>
            <consortium name="The Broad Institute Genome Sequencing Center for Infectious Disease"/>
            <person name="Wu L."/>
            <person name="Ma J."/>
        </authorList>
    </citation>
    <scope>NUCLEOTIDE SEQUENCE [LARGE SCALE GENOMIC DNA]</scope>
    <source>
        <strain evidence="3">CGMCC 4.7152</strain>
    </source>
</reference>
<accession>A0ABV9W1D4</accession>
<feature type="region of interest" description="Disordered" evidence="1">
    <location>
        <begin position="280"/>
        <end position="313"/>
    </location>
</feature>
<protein>
    <submittedName>
        <fullName evidence="2">Trypsin-like peptidase domain-containing protein</fullName>
    </submittedName>
</protein>
<gene>
    <name evidence="2" type="ORF">ACFPIJ_28985</name>
</gene>
<feature type="compositionally biased region" description="Basic residues" evidence="1">
    <location>
        <begin position="303"/>
        <end position="313"/>
    </location>
</feature>
<dbReference type="Proteomes" id="UP001595912">
    <property type="component" value="Unassembled WGS sequence"/>
</dbReference>
<evidence type="ECO:0000313" key="2">
    <source>
        <dbReference type="EMBL" id="MFC5001859.1"/>
    </source>
</evidence>
<dbReference type="InterPro" id="IPR009003">
    <property type="entry name" value="Peptidase_S1_PA"/>
</dbReference>
<sequence>MGVPLTARLVEVIADLGGAAASGRYRYGSGRIVAGRTVLTAAHVVAGAAAVWVRDPDKRRYAASVDDRFVGDVDGPGPDLAMLEVPRLDAPRWPLGLARVDRDSDAPAVVERCHALGFPWFADVPGPQAVRDSVDATGAVPALSKLARGLLSLVVSIAPRPLPPDAAGLERSELVRHVGRAGVADGRLLGVVTEHGLREGPSALTVVPLTALEAHPDQPGWGAGVADPAAWWHGSASAGRANWPCCRQPRQRARPRTGRRSATLAGRCTRGCRCCWAGSASWRSSPPSRPAPPATGGSPAGRTRARRRCCSRR</sequence>
<evidence type="ECO:0000256" key="1">
    <source>
        <dbReference type="SAM" id="MobiDB-lite"/>
    </source>
</evidence>
<comment type="caution">
    <text evidence="2">The sequence shown here is derived from an EMBL/GenBank/DDBJ whole genome shotgun (WGS) entry which is preliminary data.</text>
</comment>
<dbReference type="Pfam" id="PF13365">
    <property type="entry name" value="Trypsin_2"/>
    <property type="match status" value="1"/>
</dbReference>
<dbReference type="Gene3D" id="2.40.10.120">
    <property type="match status" value="1"/>
</dbReference>
<keyword evidence="3" id="KW-1185">Reference proteome</keyword>
<dbReference type="SUPFAM" id="SSF50494">
    <property type="entry name" value="Trypsin-like serine proteases"/>
    <property type="match status" value="1"/>
</dbReference>
<proteinExistence type="predicted"/>
<dbReference type="RefSeq" id="WP_380119398.1">
    <property type="nucleotide sequence ID" value="NZ_JBHSIU010000040.1"/>
</dbReference>